<organism evidence="9 10">
    <name type="scientific">Fusibacillus kribbianus</name>
    <dbReference type="NCBI Taxonomy" id="3044208"/>
    <lineage>
        <taxon>Bacteria</taxon>
        <taxon>Bacillati</taxon>
        <taxon>Bacillota</taxon>
        <taxon>Clostridia</taxon>
        <taxon>Lachnospirales</taxon>
        <taxon>Lachnospiraceae</taxon>
        <taxon>Fusibacillus</taxon>
    </lineage>
</organism>
<evidence type="ECO:0000256" key="8">
    <source>
        <dbReference type="ARBA" id="ARBA00044972"/>
    </source>
</evidence>
<dbReference type="CDD" id="cd20309">
    <property type="entry name" value="cupin_EcSI"/>
    <property type="match status" value="1"/>
</dbReference>
<comment type="caution">
    <text evidence="9">The sequence shown here is derived from an EMBL/GenBank/DDBJ whole genome shotgun (WGS) entry which is preliminary data.</text>
</comment>
<evidence type="ECO:0000256" key="1">
    <source>
        <dbReference type="ARBA" id="ARBA00001936"/>
    </source>
</evidence>
<keyword evidence="10" id="KW-1185">Reference proteome</keyword>
<evidence type="ECO:0000256" key="4">
    <source>
        <dbReference type="ARBA" id="ARBA00023235"/>
    </source>
</evidence>
<keyword evidence="4 9" id="KW-0413">Isomerase</keyword>
<keyword evidence="3" id="KW-0464">Manganese</keyword>
<keyword evidence="2" id="KW-0479">Metal-binding</keyword>
<evidence type="ECO:0000256" key="7">
    <source>
        <dbReference type="ARBA" id="ARBA00044951"/>
    </source>
</evidence>
<accession>A0AAP4BBT6</accession>
<gene>
    <name evidence="9" type="ORF">QJ036_13585</name>
</gene>
<dbReference type="Proteomes" id="UP001300383">
    <property type="component" value="Unassembled WGS sequence"/>
</dbReference>
<dbReference type="Gene3D" id="2.60.120.10">
    <property type="entry name" value="Jelly Rolls"/>
    <property type="match status" value="1"/>
</dbReference>
<name>A0AAP4BBT6_9FIRM</name>
<protein>
    <recommendedName>
        <fullName evidence="8">D-lyxose ketol-isomerase</fullName>
        <ecNumber evidence="8">5.3.1.15</ecNumber>
    </recommendedName>
</protein>
<evidence type="ECO:0000313" key="9">
    <source>
        <dbReference type="EMBL" id="MDI9243479.1"/>
    </source>
</evidence>
<comment type="cofactor">
    <cofactor evidence="1">
        <name>Mn(2+)</name>
        <dbReference type="ChEBI" id="CHEBI:29035"/>
    </cofactor>
</comment>
<comment type="similarity">
    <text evidence="7">Belongs to the D-lyxose ketol-isomerase family.</text>
</comment>
<dbReference type="InterPro" id="IPR047581">
    <property type="entry name" value="EcSI_cupin"/>
</dbReference>
<evidence type="ECO:0000256" key="5">
    <source>
        <dbReference type="ARBA" id="ARBA00023277"/>
    </source>
</evidence>
<evidence type="ECO:0000313" key="10">
    <source>
        <dbReference type="Proteomes" id="UP001300383"/>
    </source>
</evidence>
<dbReference type="EC" id="5.3.1.15" evidence="8"/>
<dbReference type="AlphaFoldDB" id="A0AAP4BBT6"/>
<reference evidence="9 10" key="1">
    <citation type="submission" date="2023-05" db="EMBL/GenBank/DDBJ databases">
        <title>[ruminococcus] sp. nov., isolated from a pig farm feces dump.</title>
        <authorList>
            <person name="Chang Y.-H."/>
        </authorList>
    </citation>
    <scope>NUCLEOTIDE SEQUENCE [LARGE SCALE GENOMIC DNA]</scope>
    <source>
        <strain evidence="9 10">YH-rum2234</strain>
    </source>
</reference>
<evidence type="ECO:0000256" key="2">
    <source>
        <dbReference type="ARBA" id="ARBA00022723"/>
    </source>
</evidence>
<proteinExistence type="inferred from homology"/>
<comment type="catalytic activity">
    <reaction evidence="6">
        <text>D-lyxose = D-xylulose</text>
        <dbReference type="Rhea" id="RHEA:14201"/>
        <dbReference type="ChEBI" id="CHEBI:16789"/>
        <dbReference type="ChEBI" id="CHEBI:17140"/>
        <dbReference type="EC" id="5.3.1.15"/>
    </reaction>
</comment>
<dbReference type="Pfam" id="PF07385">
    <property type="entry name" value="Lyx_isomer"/>
    <property type="match status" value="1"/>
</dbReference>
<sequence length="229" mass="26643">MKRSEINKAIRAMEAMIQEHRFELPPFCGWTPEEWQDKNHEYDEIRDNMLGWDITDYGEGHFDTLGFSLVTIRNGNQHMKDKYSKVYAEKLLMVNEGQYAPMHFHWTKMEDIINRGGGNLLIRVYMADRNDEGKFSDENVIVHTDGREYSVPAGSQVCLKPGESITIYPYMYHDFNVEPGTGSVLIGEVSMCNDDNTDNRFYEELGRFPSIEEDEAPYRLLCNEYPKAK</sequence>
<evidence type="ECO:0000256" key="6">
    <source>
        <dbReference type="ARBA" id="ARBA00044907"/>
    </source>
</evidence>
<dbReference type="EMBL" id="JASGBQ010000036">
    <property type="protein sequence ID" value="MDI9243479.1"/>
    <property type="molecule type" value="Genomic_DNA"/>
</dbReference>
<dbReference type="GO" id="GO:0047828">
    <property type="term" value="F:D-lyxose ketol-isomerase activity"/>
    <property type="evidence" value="ECO:0007669"/>
    <property type="project" value="UniProtKB-EC"/>
</dbReference>
<evidence type="ECO:0000256" key="3">
    <source>
        <dbReference type="ARBA" id="ARBA00023211"/>
    </source>
</evidence>
<dbReference type="RefSeq" id="WP_283231890.1">
    <property type="nucleotide sequence ID" value="NZ_JASGBQ010000036.1"/>
</dbReference>
<dbReference type="InterPro" id="IPR014710">
    <property type="entry name" value="RmlC-like_jellyroll"/>
</dbReference>
<dbReference type="GO" id="GO:0046872">
    <property type="term" value="F:metal ion binding"/>
    <property type="evidence" value="ECO:0007669"/>
    <property type="project" value="UniProtKB-KW"/>
</dbReference>
<dbReference type="InterPro" id="IPR010864">
    <property type="entry name" value="D-lyxose_isomer"/>
</dbReference>
<keyword evidence="5" id="KW-0119">Carbohydrate metabolism</keyword>